<protein>
    <submittedName>
        <fullName evidence="1">Uncharacterized protein</fullName>
    </submittedName>
</protein>
<sequence length="228" mass="24472">MERSPVFMKLSAWSKRLLAGVCTAALLAGGASALALSPAALPTPEALSVTNVSDAQLRAALSKLAVVYSSDTHGWQVSSPYEDASLSSASCGLYPYLFLSQDDATVSLTLGMSCFAAQKMELQSIRVETKDSTYNFTCDDQYDGGYDADLKSWFDFEFFAMDDHAEYLTEWAAAKSVTATFTGKDGSTKAYTLTKDNLQAIRDIMAAYTTLLDSDASTAQSVLSSLAK</sequence>
<keyword evidence="2" id="KW-1185">Reference proteome</keyword>
<accession>A0ACC9D0B6</accession>
<name>A0ACC9D0B6_9FIRM</name>
<dbReference type="Proteomes" id="UP000220959">
    <property type="component" value="Unassembled WGS sequence"/>
</dbReference>
<reference evidence="1 2" key="1">
    <citation type="journal article" date="2017" name="Front. Microbiol.">
        <title>New Insights into the Diversity of the Genus Faecalibacterium.</title>
        <authorList>
            <person name="Benevides L."/>
            <person name="Burman S."/>
            <person name="Martin R."/>
            <person name="Robert V."/>
            <person name="Thomas M."/>
            <person name="Miquel S."/>
            <person name="Chain F."/>
            <person name="Sokol H."/>
            <person name="Bermudez-Humaran L.G."/>
            <person name="Morrison M."/>
            <person name="Langella P."/>
            <person name="Azevedo V.A."/>
            <person name="Chatel J.M."/>
            <person name="Soares S."/>
        </authorList>
    </citation>
    <scope>NUCLEOTIDE SEQUENCE [LARGE SCALE GENOMIC DNA]</scope>
    <source>
        <strain evidence="2">CNCM I-4541</strain>
    </source>
</reference>
<gene>
    <name evidence="1" type="ORF">CGS49_06870</name>
</gene>
<dbReference type="EMBL" id="NMTR01000016">
    <property type="protein sequence ID" value="PDX61373.1"/>
    <property type="molecule type" value="Genomic_DNA"/>
</dbReference>
<organism evidence="1 2">
    <name type="scientific">Faecalibacterium langellae</name>
    <dbReference type="NCBI Taxonomy" id="3435293"/>
    <lineage>
        <taxon>Bacteria</taxon>
        <taxon>Bacillati</taxon>
        <taxon>Bacillota</taxon>
        <taxon>Clostridia</taxon>
        <taxon>Eubacteriales</taxon>
        <taxon>Oscillospiraceae</taxon>
        <taxon>Faecalibacterium</taxon>
    </lineage>
</organism>
<evidence type="ECO:0000313" key="1">
    <source>
        <dbReference type="EMBL" id="PDX61373.1"/>
    </source>
</evidence>
<comment type="caution">
    <text evidence="1">The sequence shown here is derived from an EMBL/GenBank/DDBJ whole genome shotgun (WGS) entry which is preliminary data.</text>
</comment>
<evidence type="ECO:0000313" key="2">
    <source>
        <dbReference type="Proteomes" id="UP000220959"/>
    </source>
</evidence>
<proteinExistence type="predicted"/>